<dbReference type="Gene3D" id="3.30.450.20">
    <property type="entry name" value="PAS domain"/>
    <property type="match status" value="2"/>
</dbReference>
<keyword evidence="5 11" id="KW-0812">Transmembrane</keyword>
<dbReference type="CDD" id="cd06225">
    <property type="entry name" value="HAMP"/>
    <property type="match status" value="1"/>
</dbReference>
<dbReference type="GO" id="GO:0005886">
    <property type="term" value="C:plasma membrane"/>
    <property type="evidence" value="ECO:0007669"/>
    <property type="project" value="UniProtKB-SubCell"/>
</dbReference>
<feature type="domain" description="HAMP" evidence="13">
    <location>
        <begin position="296"/>
        <end position="348"/>
    </location>
</feature>
<dbReference type="Pfam" id="PF00015">
    <property type="entry name" value="MCPsignal"/>
    <property type="match status" value="1"/>
</dbReference>
<dbReference type="PROSITE" id="PS50885">
    <property type="entry name" value="HAMP"/>
    <property type="match status" value="1"/>
</dbReference>
<dbReference type="FunFam" id="1.10.287.950:FF:000001">
    <property type="entry name" value="Methyl-accepting chemotaxis sensory transducer"/>
    <property type="match status" value="1"/>
</dbReference>
<evidence type="ECO:0000313" key="16">
    <source>
        <dbReference type="Proteomes" id="UP000234951"/>
    </source>
</evidence>
<evidence type="ECO:0000256" key="9">
    <source>
        <dbReference type="ARBA" id="ARBA00029447"/>
    </source>
</evidence>
<dbReference type="Pfam" id="PF00672">
    <property type="entry name" value="HAMP"/>
    <property type="match status" value="1"/>
</dbReference>
<keyword evidence="4" id="KW-0145">Chemotaxis</keyword>
<keyword evidence="6 11" id="KW-1133">Transmembrane helix</keyword>
<dbReference type="PANTHER" id="PTHR32089">
    <property type="entry name" value="METHYL-ACCEPTING CHEMOTAXIS PROTEIN MCPB"/>
    <property type="match status" value="1"/>
</dbReference>
<gene>
    <name evidence="14" type="ORF">CU635_04155</name>
    <name evidence="15" type="ORF">CVD25_15545</name>
</gene>
<dbReference type="InterPro" id="IPR033479">
    <property type="entry name" value="dCache_1"/>
</dbReference>
<sequence>MLSFFKLNIKNKLIIAFSLVLLIPTIAIGLISYQSAKSKVEGQILNAASENVKLINQNVTLFFEDKMKVVDYLSGSFTNDQSDQSQITNTTKKLVDFSEVYPEIENVYIGTNTGALLSSSEQASGDPEEKIWFQQATDNSGKVIITDPVEDKSSGLVTITLAKTLNDNSGVVAFDVNIDTLAAMVNEAKIGNEGYPQVLDKNSKFLIHPKQPVGADANGAEHKYMYDHDSGQTAYMLDGEEKKLMFETNKVTGWKISGTMYSSEIDVEARPILVTTFIVILVALVLATILVFFIIKSISNPLKTLMEATEKINQGSLDEKIEIASNDELGQLGQSFNVMVNSLRSVLSQVNKSANTLTASSEELTAIAEQSSLSAQQVAAATQQIAAGADEQLNSINGAATAVNQLSVGIEQIAANSSEVSELTKHTLQISTDGANSVEGVITHMNDIHQTVQSTSAIIQNLGDRSKEIVGIVSIITEIAGQTNLLALNAAIEAARAGEHGQGFAVVADEVRKLAEQSSASAQQISELIGAIQKETDQAVSSMLIGTEKVADGVVKTQKFGELFQMIEQGVSQVSDKVQEVATSITQMSEGSNQIVEAIDVVKGVAEEGATTSQQNAASSQEQLATMEEVSASAQSLSVLAEDMQSTLVRFKL</sequence>
<evidence type="ECO:0000256" key="5">
    <source>
        <dbReference type="ARBA" id="ARBA00022692"/>
    </source>
</evidence>
<dbReference type="SUPFAM" id="SSF58104">
    <property type="entry name" value="Methyl-accepting chemotaxis protein (MCP) signaling domain"/>
    <property type="match status" value="1"/>
</dbReference>
<dbReference type="PROSITE" id="PS50111">
    <property type="entry name" value="CHEMOTAXIS_TRANSDUC_2"/>
    <property type="match status" value="1"/>
</dbReference>
<keyword evidence="3" id="KW-0488">Methylation</keyword>
<keyword evidence="7 11" id="KW-0472">Membrane</keyword>
<dbReference type="Proteomes" id="UP000235114">
    <property type="component" value="Unassembled WGS sequence"/>
</dbReference>
<evidence type="ECO:0000313" key="14">
    <source>
        <dbReference type="EMBL" id="PLR85397.1"/>
    </source>
</evidence>
<comment type="caution">
    <text evidence="14">The sequence shown here is derived from an EMBL/GenBank/DDBJ whole genome shotgun (WGS) entry which is preliminary data.</text>
</comment>
<evidence type="ECO:0000256" key="6">
    <source>
        <dbReference type="ARBA" id="ARBA00022989"/>
    </source>
</evidence>
<evidence type="ECO:0000313" key="17">
    <source>
        <dbReference type="Proteomes" id="UP000235114"/>
    </source>
</evidence>
<dbReference type="SMART" id="SM00304">
    <property type="entry name" value="HAMP"/>
    <property type="match status" value="1"/>
</dbReference>
<dbReference type="SUPFAM" id="SSF103190">
    <property type="entry name" value="Sensory domain-like"/>
    <property type="match status" value="1"/>
</dbReference>
<dbReference type="CDD" id="cd18773">
    <property type="entry name" value="PDC1_HK_sensor"/>
    <property type="match status" value="1"/>
</dbReference>
<evidence type="ECO:0000256" key="2">
    <source>
        <dbReference type="ARBA" id="ARBA00022475"/>
    </source>
</evidence>
<evidence type="ECO:0000259" key="13">
    <source>
        <dbReference type="PROSITE" id="PS50885"/>
    </source>
</evidence>
<dbReference type="EMBL" id="PGVA01000006">
    <property type="protein sequence ID" value="PLR85397.1"/>
    <property type="molecule type" value="Genomic_DNA"/>
</dbReference>
<dbReference type="GO" id="GO:0006935">
    <property type="term" value="P:chemotaxis"/>
    <property type="evidence" value="ECO:0007669"/>
    <property type="project" value="UniProtKB-KW"/>
</dbReference>
<feature type="domain" description="Methyl-accepting transducer" evidence="12">
    <location>
        <begin position="367"/>
        <end position="603"/>
    </location>
</feature>
<evidence type="ECO:0000256" key="10">
    <source>
        <dbReference type="PROSITE-ProRule" id="PRU00284"/>
    </source>
</evidence>
<dbReference type="OrthoDB" id="9760371at2"/>
<evidence type="ECO:0000256" key="11">
    <source>
        <dbReference type="SAM" id="Phobius"/>
    </source>
</evidence>
<evidence type="ECO:0000256" key="8">
    <source>
        <dbReference type="ARBA" id="ARBA00023224"/>
    </source>
</evidence>
<comment type="similarity">
    <text evidence="9">Belongs to the methyl-accepting chemotaxis (MCP) protein family.</text>
</comment>
<dbReference type="CDD" id="cd11386">
    <property type="entry name" value="MCP_signal"/>
    <property type="match status" value="1"/>
</dbReference>
<keyword evidence="17" id="KW-1185">Reference proteome</keyword>
<keyword evidence="8 10" id="KW-0807">Transducer</keyword>
<evidence type="ECO:0000259" key="12">
    <source>
        <dbReference type="PROSITE" id="PS50111"/>
    </source>
</evidence>
<keyword evidence="2" id="KW-1003">Cell membrane</keyword>
<dbReference type="CDD" id="cd12912">
    <property type="entry name" value="PDC2_MCP_like"/>
    <property type="match status" value="1"/>
</dbReference>
<dbReference type="AlphaFoldDB" id="A0A2N5GQR6"/>
<comment type="subcellular location">
    <subcellularLocation>
        <location evidence="1">Cell membrane</location>
        <topology evidence="1">Multi-pass membrane protein</topology>
    </subcellularLocation>
</comment>
<evidence type="ECO:0000313" key="15">
    <source>
        <dbReference type="EMBL" id="PLR94968.1"/>
    </source>
</evidence>
<evidence type="ECO:0000256" key="4">
    <source>
        <dbReference type="ARBA" id="ARBA00022500"/>
    </source>
</evidence>
<dbReference type="InterPro" id="IPR004089">
    <property type="entry name" value="MCPsignal_dom"/>
</dbReference>
<reference evidence="14 16" key="1">
    <citation type="submission" date="2017-11" db="EMBL/GenBank/DDBJ databases">
        <title>Comparitive Functional Genomics of Dry Heat Resistant strains isolated from the Viking Spacecraft.</title>
        <authorList>
            <person name="Seuylemezian A."/>
            <person name="Cooper K."/>
            <person name="Vaishampayan P."/>
        </authorList>
    </citation>
    <scope>NUCLEOTIDE SEQUENCE [LARGE SCALE GENOMIC DNA]</scope>
    <source>
        <strain evidence="14 16">M4.6</strain>
    </source>
</reference>
<evidence type="ECO:0000256" key="7">
    <source>
        <dbReference type="ARBA" id="ARBA00023136"/>
    </source>
</evidence>
<name>A0A2N5GQR6_9BACI</name>
<dbReference type="Gene3D" id="6.10.340.10">
    <property type="match status" value="1"/>
</dbReference>
<protein>
    <submittedName>
        <fullName evidence="14">Chemotaxis protein</fullName>
    </submittedName>
</protein>
<dbReference type="Pfam" id="PF02743">
    <property type="entry name" value="dCache_1"/>
    <property type="match status" value="1"/>
</dbReference>
<evidence type="ECO:0000256" key="3">
    <source>
        <dbReference type="ARBA" id="ARBA00022481"/>
    </source>
</evidence>
<dbReference type="SMART" id="SM00283">
    <property type="entry name" value="MA"/>
    <property type="match status" value="1"/>
</dbReference>
<dbReference type="Proteomes" id="UP000234951">
    <property type="component" value="Unassembled WGS sequence"/>
</dbReference>
<reference evidence="15 17" key="2">
    <citation type="submission" date="2017-12" db="EMBL/GenBank/DDBJ databases">
        <title>Comparative Functional Genomics of Dry Heat Resistant strains isolated from the Viking Spacecraft.</title>
        <authorList>
            <person name="Seuylemezian A."/>
            <person name="Cooper K."/>
            <person name="Vaishampayan P."/>
        </authorList>
    </citation>
    <scope>NUCLEOTIDE SEQUENCE [LARGE SCALE GENOMIC DNA]</scope>
    <source>
        <strain evidence="15 17">ATCC 29669</strain>
    </source>
</reference>
<dbReference type="InterPro" id="IPR003660">
    <property type="entry name" value="HAMP_dom"/>
</dbReference>
<evidence type="ECO:0000256" key="1">
    <source>
        <dbReference type="ARBA" id="ARBA00004651"/>
    </source>
</evidence>
<dbReference type="PANTHER" id="PTHR32089:SF114">
    <property type="entry name" value="METHYL-ACCEPTING CHEMOTAXIS PROTEIN MCPB"/>
    <property type="match status" value="1"/>
</dbReference>
<feature type="transmembrane region" description="Helical" evidence="11">
    <location>
        <begin position="272"/>
        <end position="295"/>
    </location>
</feature>
<dbReference type="EMBL" id="PGVD01000044">
    <property type="protein sequence ID" value="PLR94968.1"/>
    <property type="molecule type" value="Genomic_DNA"/>
</dbReference>
<accession>A0A2N5GQR6</accession>
<organism evidence="14 16">
    <name type="scientific">Bacillus canaveralius</name>
    <dbReference type="NCBI Taxonomy" id="1403243"/>
    <lineage>
        <taxon>Bacteria</taxon>
        <taxon>Bacillati</taxon>
        <taxon>Bacillota</taxon>
        <taxon>Bacilli</taxon>
        <taxon>Bacillales</taxon>
        <taxon>Bacillaceae</taxon>
        <taxon>Bacillus</taxon>
    </lineage>
</organism>
<dbReference type="GO" id="GO:0007165">
    <property type="term" value="P:signal transduction"/>
    <property type="evidence" value="ECO:0007669"/>
    <property type="project" value="UniProtKB-KW"/>
</dbReference>
<proteinExistence type="inferred from homology"/>
<dbReference type="Gene3D" id="1.10.287.950">
    <property type="entry name" value="Methyl-accepting chemotaxis protein"/>
    <property type="match status" value="1"/>
</dbReference>
<dbReference type="InterPro" id="IPR029151">
    <property type="entry name" value="Sensor-like_sf"/>
</dbReference>